<feature type="compositionally biased region" description="Basic and acidic residues" evidence="1">
    <location>
        <begin position="16"/>
        <end position="44"/>
    </location>
</feature>
<protein>
    <submittedName>
        <fullName evidence="2">Uncharacterized protein</fullName>
    </submittedName>
</protein>
<sequence length="64" mass="7204">MRHVTDTAKAAGWQPDRLRLERFAPAGREPDHRDEVQTDEERAASTRIAICCSRSRSAELVLGL</sequence>
<accession>A0A917XJD2</accession>
<comment type="caution">
    <text evidence="2">The sequence shown here is derived from an EMBL/GenBank/DDBJ whole genome shotgun (WGS) entry which is preliminary data.</text>
</comment>
<proteinExistence type="predicted"/>
<dbReference type="EMBL" id="BMML01000020">
    <property type="protein sequence ID" value="GGN32014.1"/>
    <property type="molecule type" value="Genomic_DNA"/>
</dbReference>
<dbReference type="AlphaFoldDB" id="A0A917XJD2"/>
<evidence type="ECO:0000313" key="2">
    <source>
        <dbReference type="EMBL" id="GGN32014.1"/>
    </source>
</evidence>
<evidence type="ECO:0000313" key="3">
    <source>
        <dbReference type="Proteomes" id="UP000653411"/>
    </source>
</evidence>
<dbReference type="RefSeq" id="WP_189266937.1">
    <property type="nucleotide sequence ID" value="NZ_BMML01000020.1"/>
</dbReference>
<gene>
    <name evidence="2" type="ORF">GCM10011578_070390</name>
</gene>
<evidence type="ECO:0000256" key="1">
    <source>
        <dbReference type="SAM" id="MobiDB-lite"/>
    </source>
</evidence>
<organism evidence="2 3">
    <name type="scientific">Streptomyces fuscichromogenes</name>
    <dbReference type="NCBI Taxonomy" id="1324013"/>
    <lineage>
        <taxon>Bacteria</taxon>
        <taxon>Bacillati</taxon>
        <taxon>Actinomycetota</taxon>
        <taxon>Actinomycetes</taxon>
        <taxon>Kitasatosporales</taxon>
        <taxon>Streptomycetaceae</taxon>
        <taxon>Streptomyces</taxon>
    </lineage>
</organism>
<name>A0A917XJD2_9ACTN</name>
<reference evidence="2" key="1">
    <citation type="journal article" date="2014" name="Int. J. Syst. Evol. Microbiol.">
        <title>Complete genome sequence of Corynebacterium casei LMG S-19264T (=DSM 44701T), isolated from a smear-ripened cheese.</title>
        <authorList>
            <consortium name="US DOE Joint Genome Institute (JGI-PGF)"/>
            <person name="Walter F."/>
            <person name="Albersmeier A."/>
            <person name="Kalinowski J."/>
            <person name="Ruckert C."/>
        </authorList>
    </citation>
    <scope>NUCLEOTIDE SEQUENCE</scope>
    <source>
        <strain evidence="2">CGMCC 4.7110</strain>
    </source>
</reference>
<feature type="region of interest" description="Disordered" evidence="1">
    <location>
        <begin position="1"/>
        <end position="44"/>
    </location>
</feature>
<keyword evidence="3" id="KW-1185">Reference proteome</keyword>
<reference evidence="2" key="2">
    <citation type="submission" date="2020-09" db="EMBL/GenBank/DDBJ databases">
        <authorList>
            <person name="Sun Q."/>
            <person name="Zhou Y."/>
        </authorList>
    </citation>
    <scope>NUCLEOTIDE SEQUENCE</scope>
    <source>
        <strain evidence="2">CGMCC 4.7110</strain>
    </source>
</reference>
<dbReference type="Proteomes" id="UP000653411">
    <property type="component" value="Unassembled WGS sequence"/>
</dbReference>